<sequence length="69" mass="7812">MQNGIDPPRVLEHGSRTAPLNDGAYGQDGKFIQNEAKLWNRMSTTQIADHGLIEFCIIDKFKLEKKILV</sequence>
<evidence type="ECO:0000313" key="2">
    <source>
        <dbReference type="EMBL" id="MBB5533609.1"/>
    </source>
</evidence>
<proteinExistence type="predicted"/>
<dbReference type="RefSeq" id="WP_154663235.1">
    <property type="nucleotide sequence ID" value="NZ_JACHBK010000001.1"/>
</dbReference>
<comment type="caution">
    <text evidence="2">The sequence shown here is derived from an EMBL/GenBank/DDBJ whole genome shotgun (WGS) entry which is preliminary data.</text>
</comment>
<organism evidence="2 3">
    <name type="scientific">Rhizobium giardinii</name>
    <dbReference type="NCBI Taxonomy" id="56731"/>
    <lineage>
        <taxon>Bacteria</taxon>
        <taxon>Pseudomonadati</taxon>
        <taxon>Pseudomonadota</taxon>
        <taxon>Alphaproteobacteria</taxon>
        <taxon>Hyphomicrobiales</taxon>
        <taxon>Rhizobiaceae</taxon>
        <taxon>Rhizobium/Agrobacterium group</taxon>
        <taxon>Rhizobium</taxon>
    </lineage>
</organism>
<evidence type="ECO:0000256" key="1">
    <source>
        <dbReference type="SAM" id="MobiDB-lite"/>
    </source>
</evidence>
<evidence type="ECO:0000313" key="3">
    <source>
        <dbReference type="Proteomes" id="UP000585507"/>
    </source>
</evidence>
<protein>
    <submittedName>
        <fullName evidence="2">Uncharacterized protein</fullName>
    </submittedName>
</protein>
<keyword evidence="3" id="KW-1185">Reference proteome</keyword>
<dbReference type="EMBL" id="JACHBK010000001">
    <property type="protein sequence ID" value="MBB5533609.1"/>
    <property type="molecule type" value="Genomic_DNA"/>
</dbReference>
<dbReference type="Proteomes" id="UP000585507">
    <property type="component" value="Unassembled WGS sequence"/>
</dbReference>
<feature type="region of interest" description="Disordered" evidence="1">
    <location>
        <begin position="1"/>
        <end position="22"/>
    </location>
</feature>
<accession>A0A7W8U693</accession>
<name>A0A7W8U693_9HYPH</name>
<dbReference type="AlphaFoldDB" id="A0A7W8U693"/>
<gene>
    <name evidence="2" type="ORF">GGD55_000270</name>
</gene>
<reference evidence="2 3" key="1">
    <citation type="submission" date="2020-08" db="EMBL/GenBank/DDBJ databases">
        <title>Genomic Encyclopedia of Type Strains, Phase IV (KMG-V): Genome sequencing to study the core and pangenomes of soil and plant-associated prokaryotes.</title>
        <authorList>
            <person name="Whitman W."/>
        </authorList>
    </citation>
    <scope>NUCLEOTIDE SEQUENCE [LARGE SCALE GENOMIC DNA]</scope>
    <source>
        <strain evidence="2 3">SEMIA 4084</strain>
    </source>
</reference>